<dbReference type="EMBL" id="CAWUHD010000161">
    <property type="protein sequence ID" value="CAK7236321.1"/>
    <property type="molecule type" value="Genomic_DNA"/>
</dbReference>
<evidence type="ECO:0000313" key="2">
    <source>
        <dbReference type="EMBL" id="CAK7236321.1"/>
    </source>
</evidence>
<accession>A0ABP0CWL8</accession>
<evidence type="ECO:0000256" key="1">
    <source>
        <dbReference type="SAM" id="MobiDB-lite"/>
    </source>
</evidence>
<protein>
    <submittedName>
        <fullName evidence="2">Uncharacterized protein</fullName>
    </submittedName>
</protein>
<comment type="caution">
    <text evidence="2">The sequence shown here is derived from an EMBL/GenBank/DDBJ whole genome shotgun (WGS) entry which is preliminary data.</text>
</comment>
<proteinExistence type="predicted"/>
<reference evidence="2 3" key="1">
    <citation type="submission" date="2024-01" db="EMBL/GenBank/DDBJ databases">
        <authorList>
            <person name="Allen C."/>
            <person name="Tagirdzhanova G."/>
        </authorList>
    </citation>
    <scope>NUCLEOTIDE SEQUENCE [LARGE SCALE GENOMIC DNA]</scope>
</reference>
<keyword evidence="3" id="KW-1185">Reference proteome</keyword>
<dbReference type="Proteomes" id="UP001642482">
    <property type="component" value="Unassembled WGS sequence"/>
</dbReference>
<organism evidence="2 3">
    <name type="scientific">Sporothrix eucalyptigena</name>
    <dbReference type="NCBI Taxonomy" id="1812306"/>
    <lineage>
        <taxon>Eukaryota</taxon>
        <taxon>Fungi</taxon>
        <taxon>Dikarya</taxon>
        <taxon>Ascomycota</taxon>
        <taxon>Pezizomycotina</taxon>
        <taxon>Sordariomycetes</taxon>
        <taxon>Sordariomycetidae</taxon>
        <taxon>Ophiostomatales</taxon>
        <taxon>Ophiostomataceae</taxon>
        <taxon>Sporothrix</taxon>
    </lineage>
</organism>
<feature type="region of interest" description="Disordered" evidence="1">
    <location>
        <begin position="386"/>
        <end position="416"/>
    </location>
</feature>
<evidence type="ECO:0000313" key="3">
    <source>
        <dbReference type="Proteomes" id="UP001642482"/>
    </source>
</evidence>
<sequence>MTTPTPITSSFKVTPPTIEADDHVVYHGRDSVAIFSARLDGVQLDSLLNYSCTTLLVYAETIYLQSKEIKLPGKHIGLFCNKLVLSLEDACIDVSGEPGKNSTAQATGGTGGGDGGAVWLYVEEPSPTLRKHLRIRAYGGDGGHGAGGDAGTEPGVGNGSKGGDGGACGQISCYVGSTAFRYAQRLVGLSDKKTWAGWVAEAGKSLDTDVAALLACGVHEPSVKTWQAAVGGTVSMLEATTTLQTALSDLLKVTQDRPLPGKETTEATKQLLDTLTQYRSTEGGPRLAEDATETTEGLEQRNTELAQMKALVKQCSLFYGGAQKEKKLKEAMDAVRAVLVAEMTATAEKTHRLDDILSAFLDALRSAMMNEPMALASEVCALAGGRGGPGGSGRTAQDASGARGADKPSNKSHTQLVSLSTAGNKMDCRMVQAVVAPEQCQMLLDQADRLYFTGDLLQYPLAMRLYTKLTQRLGFVEAMRADKSATNNLRTSPLAVALAGLEVRYALTTDTLQQLDRIYTTALRRLSGIGLNQDLWGRTSTWVPRLSLAYYGTRVDTMIARLAEVEAMFKEYAEAHQRQMITDKQLEHVQTSNGAMATAAKTQIDSILEAGGELEQAADAIELCRPRLVAARAALSSSLAAMQEAIRTQFHVSPDSVMEALSMLSMAPEGFAAVVQAADVAYKAETKVEDARGNLVKKSYVLHQIGTCTGSLASLTDTFATMKKGDLSDDDPGYAKIFATASDIEDILKDFTERVPDAAGAVRKQLDAFLAAATKRNGHVLHYNGLLDQLQKLEGIQRQCAAEAERLGDRLLGQSPALPAIYFWLKTLKRESILRIMQELNNQARAQAFWGPTPVSSVTFSPPGPKDGAVQLRLHQEELAGRFEKAYEGFQSNGWHFFPTEKSFEKEGIRIPLTASALASLKDTNEALITVTPRAHTDFLDMANARVTQVRFWLLGATVSAHDPGAKNPRYPLRVQITQCGDDTLWTAAGKPCIFRHAPVTVQFSYETTLFNATQECSGKPELVYGTQEIEHDYAGGPRVPGASDKPPIGPFGDWKIVVRKDVNPDLDLTGVTAGWIEFCGRHQAATALLQGLD</sequence>
<gene>
    <name evidence="2" type="ORF">SEUCBS140593_009581</name>
</gene>
<name>A0ABP0CWL8_9PEZI</name>